<dbReference type="KEGG" id="mesg:MLAUSG7_0335"/>
<dbReference type="Proteomes" id="UP000679213">
    <property type="component" value="Chromosome I"/>
</dbReference>
<reference evidence="2 3" key="1">
    <citation type="submission" date="2020-04" db="EMBL/GenBank/DDBJ databases">
        <authorList>
            <consortium name="Genoscope - CEA"/>
            <person name="William W."/>
        </authorList>
    </citation>
    <scope>NUCLEOTIDE SEQUENCE [LARGE SCALE GENOMIC DNA]</scope>
    <source>
        <strain evidence="2 3">SG7</strain>
    </source>
</reference>
<proteinExistence type="predicted"/>
<dbReference type="GeneID" id="65883136"/>
<evidence type="ECO:0000313" key="3">
    <source>
        <dbReference type="Proteomes" id="UP000679213"/>
    </source>
</evidence>
<dbReference type="Pfam" id="PF04071">
    <property type="entry name" value="zf-like"/>
    <property type="match status" value="1"/>
</dbReference>
<sequence length="120" mass="14271">MIELAKNHLKKVLETCGANRNCEYYPCHFDGQVCLWCYCPFYPCEDYELGEYIERKDGSKIWSCSKCFWVHRIDIAVEILKEIFNLTKDKGIDEALELLNDHELMLKIKDKVKEKYPVNR</sequence>
<dbReference type="EMBL" id="LR792632">
    <property type="protein sequence ID" value="CAB3287676.1"/>
    <property type="molecule type" value="Genomic_DNA"/>
</dbReference>
<dbReference type="AlphaFoldDB" id="A0A8D6PQ22"/>
<organism evidence="2 3">
    <name type="scientific">Methanocaldococcus lauensis</name>
    <dbReference type="NCBI Taxonomy" id="2546128"/>
    <lineage>
        <taxon>Archaea</taxon>
        <taxon>Methanobacteriati</taxon>
        <taxon>Methanobacteriota</taxon>
        <taxon>Methanomada group</taxon>
        <taxon>Methanococci</taxon>
        <taxon>Methanococcales</taxon>
        <taxon>Methanocaldococcaceae</taxon>
        <taxon>Methanocaldococcus</taxon>
    </lineage>
</organism>
<gene>
    <name evidence="2" type="ORF">MLAUSG7_0335</name>
</gene>
<accession>A0A8D6PQ22</accession>
<evidence type="ECO:0000313" key="2">
    <source>
        <dbReference type="EMBL" id="CAB3287676.1"/>
    </source>
</evidence>
<evidence type="ECO:0000259" key="1">
    <source>
        <dbReference type="Pfam" id="PF04071"/>
    </source>
</evidence>
<name>A0A8D6PQ22_9EURY</name>
<protein>
    <submittedName>
        <fullName evidence="2">Cysteine-rich small domain protein</fullName>
    </submittedName>
</protein>
<dbReference type="RefSeq" id="WP_214400239.1">
    <property type="nucleotide sequence ID" value="NZ_LR792632.1"/>
</dbReference>
<feature type="domain" description="Cysteine-rich small" evidence="1">
    <location>
        <begin position="15"/>
        <end position="85"/>
    </location>
</feature>
<dbReference type="InterPro" id="IPR007212">
    <property type="entry name" value="Zf-like"/>
</dbReference>
<keyword evidence="3" id="KW-1185">Reference proteome</keyword>